<dbReference type="Pfam" id="PF00924">
    <property type="entry name" value="MS_channel_2nd"/>
    <property type="match status" value="1"/>
</dbReference>
<organism evidence="3 4">
    <name type="scientific">Prochlorothrix hollandica PCC 9006 = CALU 1027</name>
    <dbReference type="NCBI Taxonomy" id="317619"/>
    <lineage>
        <taxon>Bacteria</taxon>
        <taxon>Bacillati</taxon>
        <taxon>Cyanobacteriota</taxon>
        <taxon>Cyanophyceae</taxon>
        <taxon>Prochlorotrichales</taxon>
        <taxon>Prochlorotrichaceae</taxon>
        <taxon>Prochlorothrix</taxon>
    </lineage>
</organism>
<sequence>MVQYLTRLGYITATIVALYLLVFFGLRLFFRRNNSDAGLVTLKVSRLPALIIAVVVILKTSLSVLVNYQIVVWIEVFLTAVAFITVTYWIGRVLDQVVFYYLKQYAEKTEAQWDDVLVPILETVVPVLVYVIGAFLALQSLGLNLTGLWVAFGGLTFVIGYALQDIIANFFGGLVLLIDTPFRFGDVIAWKRNERAVIKKVGLRLTQLYLIDQHCEAYIPNSKFEKQKILNLSRPNPNYYYTVTLKLSTEAEICRTSDIMEWVALAHPDTLGDIDSKLDLIDRYFGRAIVDENTHQKREMGRLRLLAEREANRYLSQVEELFDSLSSRIDEMESGGLDRQEIRVILEEFTAICEVIGLGVVPADRSRKQAQLEESPELHKQGSLIGNVREWCEAWTKDPDLLPEDHSNLRRAWEQRIELLVGRTNKLFQKLSNPDTDDTRLDDAVSNLYLWIQESFKTSRNEWQKPRIWTSELTLGRGQLQEKEFSAKFYVDDITLERFQRGYRVQSEINREISWHLRRNFLVH</sequence>
<keyword evidence="4" id="KW-1185">Reference proteome</keyword>
<dbReference type="Gene3D" id="1.10.287.1260">
    <property type="match status" value="1"/>
</dbReference>
<gene>
    <name evidence="3" type="ORF">PROH_13210</name>
</gene>
<feature type="transmembrane region" description="Helical" evidence="1">
    <location>
        <begin position="145"/>
        <end position="164"/>
    </location>
</feature>
<evidence type="ECO:0000259" key="2">
    <source>
        <dbReference type="Pfam" id="PF00924"/>
    </source>
</evidence>
<dbReference type="InterPro" id="IPR006685">
    <property type="entry name" value="MscS_channel_2nd"/>
</dbReference>
<dbReference type="InterPro" id="IPR010920">
    <property type="entry name" value="LSM_dom_sf"/>
</dbReference>
<feature type="transmembrane region" description="Helical" evidence="1">
    <location>
        <begin position="116"/>
        <end position="138"/>
    </location>
</feature>
<accession>A0A0M2PW79</accession>
<dbReference type="EMBL" id="AJTX02000006">
    <property type="protein sequence ID" value="KKI99337.1"/>
    <property type="molecule type" value="Genomic_DNA"/>
</dbReference>
<name>A0A0M2PW79_PROHO</name>
<dbReference type="PANTHER" id="PTHR30221">
    <property type="entry name" value="SMALL-CONDUCTANCE MECHANOSENSITIVE CHANNEL"/>
    <property type="match status" value="1"/>
</dbReference>
<dbReference type="AlphaFoldDB" id="A0A0M2PW79"/>
<evidence type="ECO:0000313" key="4">
    <source>
        <dbReference type="Proteomes" id="UP000034681"/>
    </source>
</evidence>
<dbReference type="Proteomes" id="UP000034681">
    <property type="component" value="Unassembled WGS sequence"/>
</dbReference>
<keyword evidence="1" id="KW-0812">Transmembrane</keyword>
<dbReference type="STRING" id="317619.GCA_000332315_03141"/>
<feature type="transmembrane region" description="Helical" evidence="1">
    <location>
        <begin position="38"/>
        <end position="58"/>
    </location>
</feature>
<comment type="caution">
    <text evidence="3">The sequence shown here is derived from an EMBL/GenBank/DDBJ whole genome shotgun (WGS) entry which is preliminary data.</text>
</comment>
<proteinExistence type="predicted"/>
<keyword evidence="1" id="KW-0472">Membrane</keyword>
<dbReference type="GO" id="GO:0016020">
    <property type="term" value="C:membrane"/>
    <property type="evidence" value="ECO:0007669"/>
    <property type="project" value="InterPro"/>
</dbReference>
<dbReference type="eggNOG" id="COG0668">
    <property type="taxonomic scope" value="Bacteria"/>
</dbReference>
<dbReference type="GO" id="GO:0008381">
    <property type="term" value="F:mechanosensitive monoatomic ion channel activity"/>
    <property type="evidence" value="ECO:0007669"/>
    <property type="project" value="InterPro"/>
</dbReference>
<evidence type="ECO:0000313" key="3">
    <source>
        <dbReference type="EMBL" id="KKI99337.1"/>
    </source>
</evidence>
<reference evidence="3" key="1">
    <citation type="submission" date="2012-04" db="EMBL/GenBank/DDBJ databases">
        <authorList>
            <person name="Borisov I.G."/>
            <person name="Ivanikova N.V."/>
            <person name="Pinevich A.V."/>
        </authorList>
    </citation>
    <scope>NUCLEOTIDE SEQUENCE</scope>
    <source>
        <strain evidence="3">CALU 1027</strain>
    </source>
</reference>
<dbReference type="PANTHER" id="PTHR30221:SF1">
    <property type="entry name" value="SMALL-CONDUCTANCE MECHANOSENSITIVE CHANNEL"/>
    <property type="match status" value="1"/>
</dbReference>
<dbReference type="InterPro" id="IPR011014">
    <property type="entry name" value="MscS_channel_TM-2"/>
</dbReference>
<dbReference type="InterPro" id="IPR045275">
    <property type="entry name" value="MscS_archaea/bacteria_type"/>
</dbReference>
<dbReference type="SUPFAM" id="SSF82861">
    <property type="entry name" value="Mechanosensitive channel protein MscS (YggB), transmembrane region"/>
    <property type="match status" value="1"/>
</dbReference>
<keyword evidence="1" id="KW-1133">Transmembrane helix</keyword>
<feature type="transmembrane region" description="Helical" evidence="1">
    <location>
        <begin position="7"/>
        <end position="26"/>
    </location>
</feature>
<evidence type="ECO:0000256" key="1">
    <source>
        <dbReference type="SAM" id="Phobius"/>
    </source>
</evidence>
<feature type="transmembrane region" description="Helical" evidence="1">
    <location>
        <begin position="70"/>
        <end position="91"/>
    </location>
</feature>
<dbReference type="SUPFAM" id="SSF50182">
    <property type="entry name" value="Sm-like ribonucleoproteins"/>
    <property type="match status" value="1"/>
</dbReference>
<protein>
    <recommendedName>
        <fullName evidence="2">Mechanosensitive ion channel MscS domain-containing protein</fullName>
    </recommendedName>
</protein>
<feature type="domain" description="Mechanosensitive ion channel MscS" evidence="2">
    <location>
        <begin position="165"/>
        <end position="234"/>
    </location>
</feature>